<feature type="active site" evidence="1">
    <location>
        <position position="57"/>
    </location>
</feature>
<dbReference type="InterPro" id="IPR001792">
    <property type="entry name" value="Acylphosphatase-like_dom"/>
</dbReference>
<dbReference type="InterPro" id="IPR011125">
    <property type="entry name" value="Znf_HypF"/>
</dbReference>
<keyword evidence="3" id="KW-0808">Transferase</keyword>
<gene>
    <name evidence="3" type="ORF">E3J38_03940</name>
</gene>
<evidence type="ECO:0000256" key="1">
    <source>
        <dbReference type="PROSITE-ProRule" id="PRU00520"/>
    </source>
</evidence>
<dbReference type="Pfam" id="PF07503">
    <property type="entry name" value="zf-HYPF"/>
    <property type="match status" value="1"/>
</dbReference>
<dbReference type="GO" id="GO:0051604">
    <property type="term" value="P:protein maturation"/>
    <property type="evidence" value="ECO:0007669"/>
    <property type="project" value="TreeGrafter"/>
</dbReference>
<reference evidence="3 4" key="1">
    <citation type="submission" date="2019-03" db="EMBL/GenBank/DDBJ databases">
        <title>Metabolic potential of uncultured bacteria and archaea associated with petroleum seepage in deep-sea sediments.</title>
        <authorList>
            <person name="Dong X."/>
            <person name="Hubert C."/>
        </authorList>
    </citation>
    <scope>NUCLEOTIDE SEQUENCE [LARGE SCALE GENOMIC DNA]</scope>
    <source>
        <strain evidence="3">E29_bin36</strain>
    </source>
</reference>
<evidence type="ECO:0000313" key="3">
    <source>
        <dbReference type="EMBL" id="TET81418.1"/>
    </source>
</evidence>
<organism evidence="3 4">
    <name type="scientific">candidate division TA06 bacterium</name>
    <dbReference type="NCBI Taxonomy" id="2250710"/>
    <lineage>
        <taxon>Bacteria</taxon>
        <taxon>Bacteria division TA06</taxon>
    </lineage>
</organism>
<dbReference type="GO" id="GO:0016743">
    <property type="term" value="F:carboxyl- or carbamoyltransferase activity"/>
    <property type="evidence" value="ECO:0007669"/>
    <property type="project" value="TreeGrafter"/>
</dbReference>
<feature type="domain" description="Acylphosphatase-like" evidence="2">
    <location>
        <begin position="24"/>
        <end position="110"/>
    </location>
</feature>
<comment type="caution">
    <text evidence="3">The sequence shown here is derived from an EMBL/GenBank/DDBJ whole genome shotgun (WGS) entry which is preliminary data.</text>
</comment>
<dbReference type="Gene3D" id="3.90.870.50">
    <property type="match status" value="1"/>
</dbReference>
<dbReference type="GO" id="GO:0008270">
    <property type="term" value="F:zinc ion binding"/>
    <property type="evidence" value="ECO:0007669"/>
    <property type="project" value="InterPro"/>
</dbReference>
<dbReference type="SUPFAM" id="SSF54975">
    <property type="entry name" value="Acylphosphatase/BLUF domain-like"/>
    <property type="match status" value="1"/>
</dbReference>
<accession>A0A523XQ49</accession>
<dbReference type="InterPro" id="IPR051060">
    <property type="entry name" value="Carbamoyltrans_HypF-like"/>
</dbReference>
<dbReference type="Proteomes" id="UP000315534">
    <property type="component" value="Unassembled WGS sequence"/>
</dbReference>
<protein>
    <recommendedName>
        <fullName evidence="1">acylphosphatase</fullName>
        <ecNumber evidence="1">3.6.1.7</ecNumber>
    </recommendedName>
</protein>
<keyword evidence="1" id="KW-0378">Hydrolase</keyword>
<dbReference type="GO" id="GO:0003998">
    <property type="term" value="F:acylphosphatase activity"/>
    <property type="evidence" value="ECO:0007669"/>
    <property type="project" value="UniProtKB-EC"/>
</dbReference>
<dbReference type="AlphaFoldDB" id="A0A523XQ49"/>
<name>A0A523XQ49_UNCT6</name>
<comment type="catalytic activity">
    <reaction evidence="1">
        <text>an acyl phosphate + H2O = a carboxylate + phosphate + H(+)</text>
        <dbReference type="Rhea" id="RHEA:14965"/>
        <dbReference type="ChEBI" id="CHEBI:15377"/>
        <dbReference type="ChEBI" id="CHEBI:15378"/>
        <dbReference type="ChEBI" id="CHEBI:29067"/>
        <dbReference type="ChEBI" id="CHEBI:43474"/>
        <dbReference type="ChEBI" id="CHEBI:59918"/>
        <dbReference type="EC" id="3.6.1.7"/>
    </reaction>
</comment>
<evidence type="ECO:0000313" key="4">
    <source>
        <dbReference type="Proteomes" id="UP000315534"/>
    </source>
</evidence>
<feature type="active site" evidence="1">
    <location>
        <position position="39"/>
    </location>
</feature>
<dbReference type="PROSITE" id="PS51160">
    <property type="entry name" value="ACYLPHOSPHATASE_3"/>
    <property type="match status" value="1"/>
</dbReference>
<proteinExistence type="predicted"/>
<dbReference type="EC" id="3.6.1.7" evidence="1"/>
<dbReference type="PROSITE" id="PS00150">
    <property type="entry name" value="ACYLPHOSPHATASE_1"/>
    <property type="match status" value="1"/>
</dbReference>
<sequence>MAEAPGERVQVSTIMKESLKEKERKIVKITGIVQGVGFRPTVYRLAKEHHLKGFVRNDSRGVTIDIEGDAGELSEFLGELNSGLPPRASIQTMEVKSLKPAGYGEFKIDMSKEEKEKTSLVSPDIATCRDCLGELLDEKDRRFRYPFINCTNCGP</sequence>
<feature type="non-terminal residue" evidence="3">
    <location>
        <position position="155"/>
    </location>
</feature>
<evidence type="ECO:0000259" key="2">
    <source>
        <dbReference type="PROSITE" id="PS51160"/>
    </source>
</evidence>
<dbReference type="PANTHER" id="PTHR42959">
    <property type="entry name" value="CARBAMOYLTRANSFERASE"/>
    <property type="match status" value="1"/>
</dbReference>
<dbReference type="Pfam" id="PF00708">
    <property type="entry name" value="Acylphosphatase"/>
    <property type="match status" value="1"/>
</dbReference>
<dbReference type="PANTHER" id="PTHR42959:SF1">
    <property type="entry name" value="CARBAMOYLTRANSFERASE HYPF"/>
    <property type="match status" value="1"/>
</dbReference>
<dbReference type="InterPro" id="IPR036046">
    <property type="entry name" value="Acylphosphatase-like_dom_sf"/>
</dbReference>
<dbReference type="EMBL" id="SOIP01000241">
    <property type="protein sequence ID" value="TET81418.1"/>
    <property type="molecule type" value="Genomic_DNA"/>
</dbReference>
<dbReference type="InterPro" id="IPR017968">
    <property type="entry name" value="Acylphosphatase_CS"/>
</dbReference>